<sequence length="365" mass="38568">MRGGAQYMAAIDMVEVETNTSVLPDEFIAHRLGMIPLVSTNCDEAIRYQRDCTCLSSCQNCSIELSLNVACNDGRTMDITSDHLEFVRHGNWKEDAEDGEEIQKRTEDFGFPVGKNDPSVPPVLICKIRKGQEIRLRCIAKKGISKEHAKWSPCSAVSFEYDPHNRLRHTTYWYETDIKKEWPLSTNAEEEEAPRDDEPFDYNAKPNKFYFEVETDGSLGPQEVVQKGLAELQTKLANLILGLKTQPPDADGFSGGGDQLAAQTNGAATANTSWGAQPTGGWPGASGSGSTWGPAAGGATAAWSGSPGSAGGGTTAWGGATAAWGSPTGGAAGAGAGAGAAGGWSGTPQNPGWASPQPQSGGWNV</sequence>
<gene>
    <name evidence="1" type="ORF">FA95DRAFT_1554825</name>
</gene>
<name>A0ACB8S5R6_9AGAM</name>
<accession>A0ACB8S5R6</accession>
<keyword evidence="2" id="KW-1185">Reference proteome</keyword>
<reference evidence="1" key="2">
    <citation type="journal article" date="2022" name="New Phytol.">
        <title>Evolutionary transition to the ectomycorrhizal habit in the genomes of a hyperdiverse lineage of mushroom-forming fungi.</title>
        <authorList>
            <person name="Looney B."/>
            <person name="Miyauchi S."/>
            <person name="Morin E."/>
            <person name="Drula E."/>
            <person name="Courty P.E."/>
            <person name="Kohler A."/>
            <person name="Kuo A."/>
            <person name="LaButti K."/>
            <person name="Pangilinan J."/>
            <person name="Lipzen A."/>
            <person name="Riley R."/>
            <person name="Andreopoulos W."/>
            <person name="He G."/>
            <person name="Johnson J."/>
            <person name="Nolan M."/>
            <person name="Tritt A."/>
            <person name="Barry K.W."/>
            <person name="Grigoriev I.V."/>
            <person name="Nagy L.G."/>
            <person name="Hibbett D."/>
            <person name="Henrissat B."/>
            <person name="Matheny P.B."/>
            <person name="Labbe J."/>
            <person name="Martin F.M."/>
        </authorList>
    </citation>
    <scope>NUCLEOTIDE SEQUENCE</scope>
    <source>
        <strain evidence="1">FP105234-sp</strain>
    </source>
</reference>
<dbReference type="EMBL" id="MU275854">
    <property type="protein sequence ID" value="KAI0051241.1"/>
    <property type="molecule type" value="Genomic_DNA"/>
</dbReference>
<proteinExistence type="predicted"/>
<evidence type="ECO:0000313" key="1">
    <source>
        <dbReference type="EMBL" id="KAI0051241.1"/>
    </source>
</evidence>
<comment type="caution">
    <text evidence="1">The sequence shown here is derived from an EMBL/GenBank/DDBJ whole genome shotgun (WGS) entry which is preliminary data.</text>
</comment>
<organism evidence="1 2">
    <name type="scientific">Auriscalpium vulgare</name>
    <dbReference type="NCBI Taxonomy" id="40419"/>
    <lineage>
        <taxon>Eukaryota</taxon>
        <taxon>Fungi</taxon>
        <taxon>Dikarya</taxon>
        <taxon>Basidiomycota</taxon>
        <taxon>Agaricomycotina</taxon>
        <taxon>Agaricomycetes</taxon>
        <taxon>Russulales</taxon>
        <taxon>Auriscalpiaceae</taxon>
        <taxon>Auriscalpium</taxon>
    </lineage>
</organism>
<evidence type="ECO:0000313" key="2">
    <source>
        <dbReference type="Proteomes" id="UP000814033"/>
    </source>
</evidence>
<reference evidence="1" key="1">
    <citation type="submission" date="2021-02" db="EMBL/GenBank/DDBJ databases">
        <authorList>
            <consortium name="DOE Joint Genome Institute"/>
            <person name="Ahrendt S."/>
            <person name="Looney B.P."/>
            <person name="Miyauchi S."/>
            <person name="Morin E."/>
            <person name="Drula E."/>
            <person name="Courty P.E."/>
            <person name="Chicoki N."/>
            <person name="Fauchery L."/>
            <person name="Kohler A."/>
            <person name="Kuo A."/>
            <person name="Labutti K."/>
            <person name="Pangilinan J."/>
            <person name="Lipzen A."/>
            <person name="Riley R."/>
            <person name="Andreopoulos W."/>
            <person name="He G."/>
            <person name="Johnson J."/>
            <person name="Barry K.W."/>
            <person name="Grigoriev I.V."/>
            <person name="Nagy L."/>
            <person name="Hibbett D."/>
            <person name="Henrissat B."/>
            <person name="Matheny P.B."/>
            <person name="Labbe J."/>
            <person name="Martin F."/>
        </authorList>
    </citation>
    <scope>NUCLEOTIDE SEQUENCE</scope>
    <source>
        <strain evidence="1">FP105234-sp</strain>
    </source>
</reference>
<dbReference type="Proteomes" id="UP000814033">
    <property type="component" value="Unassembled WGS sequence"/>
</dbReference>
<protein>
    <submittedName>
        <fullName evidence="1">Insert subdomain of RNA polymerase alpha subunit</fullName>
    </submittedName>
</protein>